<dbReference type="EC" id="2.7.13.3" evidence="2"/>
<dbReference type="PANTHER" id="PTHR24421">
    <property type="entry name" value="NITRATE/NITRITE SENSOR PROTEIN NARX-RELATED"/>
    <property type="match status" value="1"/>
</dbReference>
<accession>A0A1D7TIG8</accession>
<evidence type="ECO:0000256" key="4">
    <source>
        <dbReference type="ARBA" id="ARBA00022679"/>
    </source>
</evidence>
<sequence>MKNLFNYYLTFMNRLWCQLAISYALLSFFAMILLAVMLNSINNYNDFHSTITLENVERIIDSEELIVTQAILDTNSVEWLNKARNNIREKLINLEQGRGSSIYRITSSSSPEVYIEITDKNGYPLMSDLDNFSKKKSPYLNQIKSQGAVKNSVQWLAKNGPILADKELIKHDNKELIGHLRIVYIAEFDPWIQFKSVILFLFHRWDKILLLSVPIGIICGLIASRYVTKQLQKMNEITESWRQGNFQKKISLPNDDVLMRHSEHLNNMARDLEMYLNLKQNLAISDERNRLARELHDTVKQKLFALGLQLATIKTKSAAMEFAGEHIFEAEAITREAQHDLMEIITQLHSTEGNNTSFFERIVMIAEDFKRRFGISVELKYSELLQCNAYTEHHILRIVQESLINAVRHGKASKIVIASERHYDTITLTITDNGVGFMPEQKTGGFGLISMHERVQELPDGTLDIQSTAGVGTQITLSWRNES</sequence>
<reference evidence="12" key="1">
    <citation type="submission" date="2016-08" db="EMBL/GenBank/DDBJ databases">
        <title>Complete genome sequence of the organohalide-respiring Epsilonproteobacterium Sulfurospirillum halorespirans.</title>
        <authorList>
            <person name="Goris T."/>
            <person name="Zimmermann J."/>
            <person name="Schenz B."/>
            <person name="Lemos M."/>
            <person name="Hackermueller J."/>
            <person name="Diekert G."/>
        </authorList>
    </citation>
    <scope>NUCLEOTIDE SEQUENCE [LARGE SCALE GENOMIC DNA]</scope>
    <source>
        <strain>DSM 13726</strain>
        <strain evidence="12">PCE-M2</strain>
    </source>
</reference>
<evidence type="ECO:0000256" key="9">
    <source>
        <dbReference type="SAM" id="Phobius"/>
    </source>
</evidence>
<dbReference type="CDD" id="cd16917">
    <property type="entry name" value="HATPase_UhpB-NarQ-NarX-like"/>
    <property type="match status" value="1"/>
</dbReference>
<dbReference type="InterPro" id="IPR003594">
    <property type="entry name" value="HATPase_dom"/>
</dbReference>
<evidence type="ECO:0000256" key="5">
    <source>
        <dbReference type="ARBA" id="ARBA00022741"/>
    </source>
</evidence>
<dbReference type="GO" id="GO:0005524">
    <property type="term" value="F:ATP binding"/>
    <property type="evidence" value="ECO:0007669"/>
    <property type="project" value="UniProtKB-KW"/>
</dbReference>
<protein>
    <recommendedName>
        <fullName evidence="2">histidine kinase</fullName>
        <ecNumber evidence="2">2.7.13.3</ecNumber>
    </recommendedName>
</protein>
<name>A0A1D7TIG8_9BACT</name>
<dbReference type="AlphaFoldDB" id="A0A1D7TIG8"/>
<dbReference type="InterPro" id="IPR005467">
    <property type="entry name" value="His_kinase_dom"/>
</dbReference>
<feature type="transmembrane region" description="Helical" evidence="9">
    <location>
        <begin position="20"/>
        <end position="38"/>
    </location>
</feature>
<dbReference type="Gene3D" id="1.20.5.1930">
    <property type="match status" value="1"/>
</dbReference>
<keyword evidence="7" id="KW-0067">ATP-binding</keyword>
<dbReference type="GO" id="GO:0000155">
    <property type="term" value="F:phosphorelay sensor kinase activity"/>
    <property type="evidence" value="ECO:0007669"/>
    <property type="project" value="InterPro"/>
</dbReference>
<gene>
    <name evidence="11" type="ORF">SHALO_0992</name>
</gene>
<dbReference type="InterPro" id="IPR036890">
    <property type="entry name" value="HATPase_C_sf"/>
</dbReference>
<keyword evidence="4" id="KW-0808">Transferase</keyword>
<dbReference type="Proteomes" id="UP000094609">
    <property type="component" value="Chromosome"/>
</dbReference>
<keyword evidence="5" id="KW-0547">Nucleotide-binding</keyword>
<evidence type="ECO:0000256" key="7">
    <source>
        <dbReference type="ARBA" id="ARBA00022840"/>
    </source>
</evidence>
<evidence type="ECO:0000259" key="10">
    <source>
        <dbReference type="PROSITE" id="PS50109"/>
    </source>
</evidence>
<dbReference type="EMBL" id="CP017111">
    <property type="protein sequence ID" value="AOO64773.1"/>
    <property type="molecule type" value="Genomic_DNA"/>
</dbReference>
<dbReference type="STRING" id="1193502.SHALO_0992"/>
<feature type="transmembrane region" description="Helical" evidence="9">
    <location>
        <begin position="208"/>
        <end position="227"/>
    </location>
</feature>
<evidence type="ECO:0000256" key="6">
    <source>
        <dbReference type="ARBA" id="ARBA00022777"/>
    </source>
</evidence>
<proteinExistence type="predicted"/>
<evidence type="ECO:0000256" key="2">
    <source>
        <dbReference type="ARBA" id="ARBA00012438"/>
    </source>
</evidence>
<dbReference type="PATRIC" id="fig|1193502.14.peg.1001"/>
<evidence type="ECO:0000256" key="3">
    <source>
        <dbReference type="ARBA" id="ARBA00022553"/>
    </source>
</evidence>
<keyword evidence="9" id="KW-1133">Transmembrane helix</keyword>
<dbReference type="PROSITE" id="PS50109">
    <property type="entry name" value="HIS_KIN"/>
    <property type="match status" value="1"/>
</dbReference>
<evidence type="ECO:0000256" key="8">
    <source>
        <dbReference type="ARBA" id="ARBA00023012"/>
    </source>
</evidence>
<comment type="catalytic activity">
    <reaction evidence="1">
        <text>ATP + protein L-histidine = ADP + protein N-phospho-L-histidine.</text>
        <dbReference type="EC" id="2.7.13.3"/>
    </reaction>
</comment>
<keyword evidence="9" id="KW-0812">Transmembrane</keyword>
<dbReference type="Pfam" id="PF07730">
    <property type="entry name" value="HisKA_3"/>
    <property type="match status" value="1"/>
</dbReference>
<keyword evidence="3" id="KW-0597">Phosphoprotein</keyword>
<organism evidence="11 12">
    <name type="scientific">Sulfurospirillum halorespirans DSM 13726</name>
    <dbReference type="NCBI Taxonomy" id="1193502"/>
    <lineage>
        <taxon>Bacteria</taxon>
        <taxon>Pseudomonadati</taxon>
        <taxon>Campylobacterota</taxon>
        <taxon>Epsilonproteobacteria</taxon>
        <taxon>Campylobacterales</taxon>
        <taxon>Sulfurospirillaceae</taxon>
        <taxon>Sulfurospirillum</taxon>
    </lineage>
</organism>
<dbReference type="RefSeq" id="WP_084010736.1">
    <property type="nucleotide sequence ID" value="NZ_CP017111.1"/>
</dbReference>
<dbReference type="Pfam" id="PF02518">
    <property type="entry name" value="HATPase_c"/>
    <property type="match status" value="1"/>
</dbReference>
<keyword evidence="9" id="KW-0472">Membrane</keyword>
<dbReference type="KEGG" id="shal:SHALO_0992"/>
<evidence type="ECO:0000313" key="12">
    <source>
        <dbReference type="Proteomes" id="UP000094609"/>
    </source>
</evidence>
<dbReference type="SUPFAM" id="SSF55874">
    <property type="entry name" value="ATPase domain of HSP90 chaperone/DNA topoisomerase II/histidine kinase"/>
    <property type="match status" value="1"/>
</dbReference>
<dbReference type="InterPro" id="IPR050482">
    <property type="entry name" value="Sensor_HK_TwoCompSys"/>
</dbReference>
<dbReference type="Gene3D" id="6.10.340.10">
    <property type="match status" value="1"/>
</dbReference>
<feature type="domain" description="Histidine kinase" evidence="10">
    <location>
        <begin position="395"/>
        <end position="483"/>
    </location>
</feature>
<dbReference type="PANTHER" id="PTHR24421:SF10">
    <property type="entry name" value="NITRATE_NITRITE SENSOR PROTEIN NARQ"/>
    <property type="match status" value="1"/>
</dbReference>
<dbReference type="SMART" id="SM00387">
    <property type="entry name" value="HATPase_c"/>
    <property type="match status" value="1"/>
</dbReference>
<dbReference type="Gene3D" id="3.30.565.10">
    <property type="entry name" value="Histidine kinase-like ATPase, C-terminal domain"/>
    <property type="match status" value="1"/>
</dbReference>
<evidence type="ECO:0000256" key="1">
    <source>
        <dbReference type="ARBA" id="ARBA00000085"/>
    </source>
</evidence>
<dbReference type="GO" id="GO:0046983">
    <property type="term" value="F:protein dimerization activity"/>
    <property type="evidence" value="ECO:0007669"/>
    <property type="project" value="InterPro"/>
</dbReference>
<keyword evidence="8" id="KW-0902">Two-component regulatory system</keyword>
<dbReference type="InterPro" id="IPR011712">
    <property type="entry name" value="Sig_transdc_His_kin_sub3_dim/P"/>
</dbReference>
<dbReference type="GO" id="GO:0016020">
    <property type="term" value="C:membrane"/>
    <property type="evidence" value="ECO:0007669"/>
    <property type="project" value="InterPro"/>
</dbReference>
<evidence type="ECO:0000313" key="11">
    <source>
        <dbReference type="EMBL" id="AOO64773.1"/>
    </source>
</evidence>
<keyword evidence="12" id="KW-1185">Reference proteome</keyword>
<keyword evidence="6 11" id="KW-0418">Kinase</keyword>